<dbReference type="PANTHER" id="PTHR42760:SF133">
    <property type="entry name" value="3-OXOACYL-[ACYL-CARRIER-PROTEIN] REDUCTASE"/>
    <property type="match status" value="1"/>
</dbReference>
<evidence type="ECO:0000256" key="1">
    <source>
        <dbReference type="ARBA" id="ARBA00006484"/>
    </source>
</evidence>
<evidence type="ECO:0000313" key="3">
    <source>
        <dbReference type="EMBL" id="OPC82305.1"/>
    </source>
</evidence>
<dbReference type="PANTHER" id="PTHR42760">
    <property type="entry name" value="SHORT-CHAIN DEHYDROGENASES/REDUCTASES FAMILY MEMBER"/>
    <property type="match status" value="1"/>
</dbReference>
<evidence type="ECO:0000256" key="2">
    <source>
        <dbReference type="ARBA" id="ARBA00023002"/>
    </source>
</evidence>
<keyword evidence="2" id="KW-0560">Oxidoreductase</keyword>
<dbReference type="InterPro" id="IPR036291">
    <property type="entry name" value="NAD(P)-bd_dom_sf"/>
</dbReference>
<dbReference type="GO" id="GO:0016616">
    <property type="term" value="F:oxidoreductase activity, acting on the CH-OH group of donors, NAD or NADP as acceptor"/>
    <property type="evidence" value="ECO:0007669"/>
    <property type="project" value="TreeGrafter"/>
</dbReference>
<comment type="similarity">
    <text evidence="1">Belongs to the short-chain dehydrogenases/reductases (SDR) family.</text>
</comment>
<keyword evidence="4" id="KW-1185">Reference proteome</keyword>
<evidence type="ECO:0008006" key="5">
    <source>
        <dbReference type="Google" id="ProtNLM"/>
    </source>
</evidence>
<dbReference type="InterPro" id="IPR002347">
    <property type="entry name" value="SDR_fam"/>
</dbReference>
<dbReference type="PROSITE" id="PS00061">
    <property type="entry name" value="ADH_SHORT"/>
    <property type="match status" value="1"/>
</dbReference>
<dbReference type="AlphaFoldDB" id="A0A1T3P027"/>
<comment type="caution">
    <text evidence="3">The sequence shown here is derived from an EMBL/GenBank/DDBJ whole genome shotgun (WGS) entry which is preliminary data.</text>
</comment>
<name>A0A1T3P027_9ACTN</name>
<dbReference type="SUPFAM" id="SSF51735">
    <property type="entry name" value="NAD(P)-binding Rossmann-fold domains"/>
    <property type="match status" value="1"/>
</dbReference>
<dbReference type="Proteomes" id="UP000190037">
    <property type="component" value="Unassembled WGS sequence"/>
</dbReference>
<reference evidence="3 4" key="1">
    <citation type="submission" date="2017-03" db="EMBL/GenBank/DDBJ databases">
        <title>Draft genome sequence of Streptomyces scabrisporus NF3, endophyte isolated from Amphipterygium adstringens.</title>
        <authorList>
            <person name="Vazquez M."/>
            <person name="Ceapa C.D."/>
            <person name="Rodriguez Luna D."/>
            <person name="Sanchez Esquivel S."/>
        </authorList>
    </citation>
    <scope>NUCLEOTIDE SEQUENCE [LARGE SCALE GENOMIC DNA]</scope>
    <source>
        <strain evidence="3 4">NF3</strain>
    </source>
</reference>
<organism evidence="3 4">
    <name type="scientific">Embleya scabrispora</name>
    <dbReference type="NCBI Taxonomy" id="159449"/>
    <lineage>
        <taxon>Bacteria</taxon>
        <taxon>Bacillati</taxon>
        <taxon>Actinomycetota</taxon>
        <taxon>Actinomycetes</taxon>
        <taxon>Kitasatosporales</taxon>
        <taxon>Streptomycetaceae</taxon>
        <taxon>Embleya</taxon>
    </lineage>
</organism>
<gene>
    <name evidence="3" type="ORF">B4N89_16410</name>
</gene>
<evidence type="ECO:0000313" key="4">
    <source>
        <dbReference type="Proteomes" id="UP000190037"/>
    </source>
</evidence>
<dbReference type="PRINTS" id="PR00080">
    <property type="entry name" value="SDRFAMILY"/>
</dbReference>
<dbReference type="PRINTS" id="PR00081">
    <property type="entry name" value="GDHRDH"/>
</dbReference>
<proteinExistence type="inferred from homology"/>
<dbReference type="FunFam" id="3.40.50.720:FF:000084">
    <property type="entry name" value="Short-chain dehydrogenase reductase"/>
    <property type="match status" value="1"/>
</dbReference>
<dbReference type="STRING" id="159449.B4N89_16410"/>
<accession>A0A1T3P027</accession>
<dbReference type="EMBL" id="MWQN01000001">
    <property type="protein sequence ID" value="OPC82305.1"/>
    <property type="molecule type" value="Genomic_DNA"/>
</dbReference>
<dbReference type="Pfam" id="PF13561">
    <property type="entry name" value="adh_short_C2"/>
    <property type="match status" value="1"/>
</dbReference>
<dbReference type="Gene3D" id="3.40.50.720">
    <property type="entry name" value="NAD(P)-binding Rossmann-like Domain"/>
    <property type="match status" value="1"/>
</dbReference>
<dbReference type="InterPro" id="IPR020904">
    <property type="entry name" value="Sc_DH/Rdtase_CS"/>
</dbReference>
<sequence>MPRTAPSFEGRAGWATPSIARVPARTRAATGAGDGYRGWGAEMGQLDGRVAVVTGGADGIGRACCERFAEEGADIVVADVRDEAAIDTIEAVEKRGRRATYMHTDPSSPTDTGTVMQHAIDTFGAIDVLVTAAGITTADHVGGRRRRAAPVESDPIRRFTDSPLAEWQRVLDVNLTGTLLAVQAAARWMVARGRRGSIITVASIAARHSETGGPGYAVSKAGVWMLTKQAALALGPAGIRVNAIGPGFIETNMTAVLRGVPELEQRLLGSVPLGRMGTAREVANAALFLASDQSSYFTGEMLHPDGGFYTD</sequence>
<protein>
    <recommendedName>
        <fullName evidence="5">Oxidoreductase</fullName>
    </recommendedName>
</protein>